<evidence type="ECO:0000313" key="3">
    <source>
        <dbReference type="Proteomes" id="UP001254165"/>
    </source>
</evidence>
<reference evidence="2 3" key="1">
    <citation type="submission" date="2023-07" db="EMBL/GenBank/DDBJ databases">
        <title>Novel species of Thermanaerothrix with wide hydrolytic capabilities.</title>
        <authorList>
            <person name="Zayulina K.S."/>
            <person name="Podosokorskaya O.A."/>
            <person name="Elcheninov A.G."/>
        </authorList>
    </citation>
    <scope>NUCLEOTIDE SEQUENCE [LARGE SCALE GENOMIC DNA]</scope>
    <source>
        <strain evidence="2 3">4228-RoL</strain>
    </source>
</reference>
<proteinExistence type="predicted"/>
<evidence type="ECO:0000256" key="1">
    <source>
        <dbReference type="SAM" id="Phobius"/>
    </source>
</evidence>
<accession>A0ABU3NLQ1</accession>
<dbReference type="Proteomes" id="UP001254165">
    <property type="component" value="Unassembled WGS sequence"/>
</dbReference>
<protein>
    <submittedName>
        <fullName evidence="2">Uncharacterized protein</fullName>
    </submittedName>
</protein>
<feature type="transmembrane region" description="Helical" evidence="1">
    <location>
        <begin position="60"/>
        <end position="81"/>
    </location>
</feature>
<keyword evidence="1" id="KW-0472">Membrane</keyword>
<comment type="caution">
    <text evidence="2">The sequence shown here is derived from an EMBL/GenBank/DDBJ whole genome shotgun (WGS) entry which is preliminary data.</text>
</comment>
<keyword evidence="1" id="KW-0812">Transmembrane</keyword>
<name>A0ABU3NLQ1_9CHLR</name>
<sequence>MGIILSAGVGFMVYSMRWAKVFQEGSLAFFNGITMCLGVYFSGSYPNIIAAPWNTVWAGIWASLMAIFGVCLGVFNIWLTFPKEVKD</sequence>
<keyword evidence="3" id="KW-1185">Reference proteome</keyword>
<dbReference type="RefSeq" id="WP_315624425.1">
    <property type="nucleotide sequence ID" value="NZ_JAUHMF010000001.1"/>
</dbReference>
<organism evidence="2 3">
    <name type="scientific">Thermanaerothrix solaris</name>
    <dbReference type="NCBI Taxonomy" id="3058434"/>
    <lineage>
        <taxon>Bacteria</taxon>
        <taxon>Bacillati</taxon>
        <taxon>Chloroflexota</taxon>
        <taxon>Anaerolineae</taxon>
        <taxon>Anaerolineales</taxon>
        <taxon>Anaerolineaceae</taxon>
        <taxon>Thermanaerothrix</taxon>
    </lineage>
</organism>
<dbReference type="EMBL" id="JAUHMF010000001">
    <property type="protein sequence ID" value="MDT8897770.1"/>
    <property type="molecule type" value="Genomic_DNA"/>
</dbReference>
<keyword evidence="1" id="KW-1133">Transmembrane helix</keyword>
<evidence type="ECO:0000313" key="2">
    <source>
        <dbReference type="EMBL" id="MDT8897770.1"/>
    </source>
</evidence>
<feature type="transmembrane region" description="Helical" evidence="1">
    <location>
        <begin position="21"/>
        <end position="40"/>
    </location>
</feature>
<gene>
    <name evidence="2" type="ORF">QYE77_05780</name>
</gene>